<reference evidence="1 2" key="1">
    <citation type="submission" date="2019-03" db="EMBL/GenBank/DDBJ databases">
        <title>Genomics of glacier-inhabiting Cryobacterium strains.</title>
        <authorList>
            <person name="Liu Q."/>
            <person name="Xin Y.-H."/>
        </authorList>
    </citation>
    <scope>NUCLEOTIDE SEQUENCE [LARGE SCALE GENOMIC DNA]</scope>
    <source>
        <strain evidence="1 2">TMT4-23</strain>
    </source>
</reference>
<gene>
    <name evidence="1" type="ORF">E3O65_10665</name>
</gene>
<sequence length="65" mass="6988">MGLTFLVHVADRDARLLLETRPVWGGSFPPGSGDAGRSLSIDAILAFPQPMLQQVATVDLSPKNR</sequence>
<evidence type="ECO:0000313" key="2">
    <source>
        <dbReference type="Proteomes" id="UP000298355"/>
    </source>
</evidence>
<name>A0ABY2IXP7_9MICO</name>
<organism evidence="1 2">
    <name type="scientific">Cryobacterium breve</name>
    <dbReference type="NCBI Taxonomy" id="1259258"/>
    <lineage>
        <taxon>Bacteria</taxon>
        <taxon>Bacillati</taxon>
        <taxon>Actinomycetota</taxon>
        <taxon>Actinomycetes</taxon>
        <taxon>Micrococcales</taxon>
        <taxon>Microbacteriaceae</taxon>
        <taxon>Cryobacterium</taxon>
    </lineage>
</organism>
<protein>
    <submittedName>
        <fullName evidence="1">Uncharacterized protein</fullName>
    </submittedName>
</protein>
<dbReference type="RefSeq" id="WP_166785725.1">
    <property type="nucleotide sequence ID" value="NZ_SOGJ01000023.1"/>
</dbReference>
<dbReference type="Proteomes" id="UP000298355">
    <property type="component" value="Unassembled WGS sequence"/>
</dbReference>
<dbReference type="EMBL" id="SOGJ01000023">
    <property type="protein sequence ID" value="TFC97260.1"/>
    <property type="molecule type" value="Genomic_DNA"/>
</dbReference>
<keyword evidence="2" id="KW-1185">Reference proteome</keyword>
<accession>A0ABY2IXP7</accession>
<comment type="caution">
    <text evidence="1">The sequence shown here is derived from an EMBL/GenBank/DDBJ whole genome shotgun (WGS) entry which is preliminary data.</text>
</comment>
<evidence type="ECO:0000313" key="1">
    <source>
        <dbReference type="EMBL" id="TFC97260.1"/>
    </source>
</evidence>
<proteinExistence type="predicted"/>